<keyword evidence="2" id="KW-1185">Reference proteome</keyword>
<evidence type="ECO:0000256" key="1">
    <source>
        <dbReference type="SAM" id="MobiDB-lite"/>
    </source>
</evidence>
<sequence length="265" mass="30164">MGDMAGLPALSDPRLTSLQKQSKRIRKGTTILNDKLRAQRDISNKVVDKNKASDGYRSWQKSMPYKHSLAEIRGIQKCLKKRRESATLDPEMTPRNGIYDGLSLDSMRLEVDKVIQEKNPRERRLRKVERIKNNGYRDGRIVDYNYSMAKFSDVLHRPKGIERGERPVSSFDAYEQLTASSRSPLQTTRSPALTPGSPSAQQTSMGYSPVSDSPPHFRLPPIQARRSTIANMSMMTQPRRLFDTNSNRSDPCRTMKRSMSFAIAQ</sequence>
<reference evidence="3" key="1">
    <citation type="submission" date="2025-08" db="UniProtKB">
        <authorList>
            <consortium name="RefSeq"/>
        </authorList>
    </citation>
    <scope>IDENTIFICATION</scope>
</reference>
<feature type="compositionally biased region" description="Polar residues" evidence="1">
    <location>
        <begin position="178"/>
        <end position="206"/>
    </location>
</feature>
<evidence type="ECO:0000313" key="2">
    <source>
        <dbReference type="Proteomes" id="UP000694888"/>
    </source>
</evidence>
<protein>
    <submittedName>
        <fullName evidence="3">Uncharacterized protein LOC101845934</fullName>
    </submittedName>
</protein>
<evidence type="ECO:0000313" key="3">
    <source>
        <dbReference type="RefSeq" id="XP_005100993.1"/>
    </source>
</evidence>
<name>A0ABM0JTB5_APLCA</name>
<feature type="region of interest" description="Disordered" evidence="1">
    <location>
        <begin position="178"/>
        <end position="220"/>
    </location>
</feature>
<gene>
    <name evidence="3" type="primary">LOC101845934</name>
</gene>
<dbReference type="Proteomes" id="UP000694888">
    <property type="component" value="Unplaced"/>
</dbReference>
<dbReference type="RefSeq" id="XP_005100993.1">
    <property type="nucleotide sequence ID" value="XM_005100936.3"/>
</dbReference>
<accession>A0ABM0JTB5</accession>
<feature type="region of interest" description="Disordered" evidence="1">
    <location>
        <begin position="241"/>
        <end position="265"/>
    </location>
</feature>
<feature type="region of interest" description="Disordered" evidence="1">
    <location>
        <begin position="1"/>
        <end position="23"/>
    </location>
</feature>
<proteinExistence type="predicted"/>
<dbReference type="GeneID" id="101845934"/>
<organism evidence="2 3">
    <name type="scientific">Aplysia californica</name>
    <name type="common">California sea hare</name>
    <dbReference type="NCBI Taxonomy" id="6500"/>
    <lineage>
        <taxon>Eukaryota</taxon>
        <taxon>Metazoa</taxon>
        <taxon>Spiralia</taxon>
        <taxon>Lophotrochozoa</taxon>
        <taxon>Mollusca</taxon>
        <taxon>Gastropoda</taxon>
        <taxon>Heterobranchia</taxon>
        <taxon>Euthyneura</taxon>
        <taxon>Tectipleura</taxon>
        <taxon>Aplysiida</taxon>
        <taxon>Aplysioidea</taxon>
        <taxon>Aplysiidae</taxon>
        <taxon>Aplysia</taxon>
    </lineage>
</organism>